<evidence type="ECO:0000313" key="3">
    <source>
        <dbReference type="Proteomes" id="UP000750711"/>
    </source>
</evidence>
<feature type="compositionally biased region" description="Polar residues" evidence="1">
    <location>
        <begin position="73"/>
        <end position="82"/>
    </location>
</feature>
<accession>A0A9P8L366</accession>
<feature type="region of interest" description="Disordered" evidence="1">
    <location>
        <begin position="145"/>
        <end position="173"/>
    </location>
</feature>
<organism evidence="2 3">
    <name type="scientific">Trichoglossum hirsutum</name>
    <dbReference type="NCBI Taxonomy" id="265104"/>
    <lineage>
        <taxon>Eukaryota</taxon>
        <taxon>Fungi</taxon>
        <taxon>Dikarya</taxon>
        <taxon>Ascomycota</taxon>
        <taxon>Pezizomycotina</taxon>
        <taxon>Geoglossomycetes</taxon>
        <taxon>Geoglossales</taxon>
        <taxon>Geoglossaceae</taxon>
        <taxon>Trichoglossum</taxon>
    </lineage>
</organism>
<gene>
    <name evidence="2" type="ORF">GP486_006995</name>
</gene>
<evidence type="ECO:0000313" key="2">
    <source>
        <dbReference type="EMBL" id="KAH0551788.1"/>
    </source>
</evidence>
<dbReference type="EMBL" id="JAGHQM010001773">
    <property type="protein sequence ID" value="KAH0551788.1"/>
    <property type="molecule type" value="Genomic_DNA"/>
</dbReference>
<feature type="region of interest" description="Disordered" evidence="1">
    <location>
        <begin position="67"/>
        <end position="131"/>
    </location>
</feature>
<proteinExistence type="predicted"/>
<feature type="region of interest" description="Disordered" evidence="1">
    <location>
        <begin position="1"/>
        <end position="33"/>
    </location>
</feature>
<dbReference type="Proteomes" id="UP000750711">
    <property type="component" value="Unassembled WGS sequence"/>
</dbReference>
<comment type="caution">
    <text evidence="2">The sequence shown here is derived from an EMBL/GenBank/DDBJ whole genome shotgun (WGS) entry which is preliminary data.</text>
</comment>
<evidence type="ECO:0000256" key="1">
    <source>
        <dbReference type="SAM" id="MobiDB-lite"/>
    </source>
</evidence>
<name>A0A9P8L366_9PEZI</name>
<feature type="compositionally biased region" description="Pro residues" evidence="1">
    <location>
        <begin position="160"/>
        <end position="173"/>
    </location>
</feature>
<sequence>MPTSYEDSLTGGPIYHTEGSAVQGDETPTEAKHVNHYELPEHNYYSPVEPSRSSPTEITSGMYMHNHVDEEASASSSHYPNVSTRSPPPPRLNLPRVTNPETTAKGDLWSLPSQKPRRVVNPAPEDEEEDWPQEALMHMNLAGENMNLAGDTNRLSYSKTPPPPPPHPPGWAS</sequence>
<dbReference type="AlphaFoldDB" id="A0A9P8L366"/>
<keyword evidence="3" id="KW-1185">Reference proteome</keyword>
<protein>
    <submittedName>
        <fullName evidence="2">Uncharacterized protein</fullName>
    </submittedName>
</protein>
<reference evidence="2" key="1">
    <citation type="submission" date="2021-03" db="EMBL/GenBank/DDBJ databases">
        <title>Comparative genomics and phylogenomic investigation of the class Geoglossomycetes provide insights into ecological specialization and systematics.</title>
        <authorList>
            <person name="Melie T."/>
            <person name="Pirro S."/>
            <person name="Miller A.N."/>
            <person name="Quandt A."/>
        </authorList>
    </citation>
    <scope>NUCLEOTIDE SEQUENCE</scope>
    <source>
        <strain evidence="2">CAQ_001_2017</strain>
    </source>
</reference>
<feature type="region of interest" description="Disordered" evidence="1">
    <location>
        <begin position="40"/>
        <end position="59"/>
    </location>
</feature>